<dbReference type="SUPFAM" id="SSF46689">
    <property type="entry name" value="Homeodomain-like"/>
    <property type="match status" value="1"/>
</dbReference>
<dbReference type="AlphaFoldDB" id="A0A239GTZ0"/>
<dbReference type="RefSeq" id="WP_089319733.1">
    <property type="nucleotide sequence ID" value="NZ_FZOQ01000012.1"/>
</dbReference>
<name>A0A239GTZ0_9BACT</name>
<dbReference type="Pfam" id="PF01527">
    <property type="entry name" value="HTH_Tnp_1"/>
    <property type="match status" value="1"/>
</dbReference>
<keyword evidence="2" id="KW-1185">Reference proteome</keyword>
<dbReference type="OrthoDB" id="884299at2"/>
<dbReference type="EMBL" id="FZOQ01000012">
    <property type="protein sequence ID" value="SNS71973.1"/>
    <property type="molecule type" value="Genomic_DNA"/>
</dbReference>
<protein>
    <submittedName>
        <fullName evidence="1">Transposase</fullName>
    </submittedName>
</protein>
<evidence type="ECO:0000313" key="1">
    <source>
        <dbReference type="EMBL" id="SNS71973.1"/>
    </source>
</evidence>
<organism evidence="1 2">
    <name type="scientific">Pontibacter ummariensis</name>
    <dbReference type="NCBI Taxonomy" id="1610492"/>
    <lineage>
        <taxon>Bacteria</taxon>
        <taxon>Pseudomonadati</taxon>
        <taxon>Bacteroidota</taxon>
        <taxon>Cytophagia</taxon>
        <taxon>Cytophagales</taxon>
        <taxon>Hymenobacteraceae</taxon>
        <taxon>Pontibacter</taxon>
    </lineage>
</organism>
<reference evidence="2" key="1">
    <citation type="submission" date="2017-06" db="EMBL/GenBank/DDBJ databases">
        <authorList>
            <person name="Varghese N."/>
            <person name="Submissions S."/>
        </authorList>
    </citation>
    <scope>NUCLEOTIDE SEQUENCE [LARGE SCALE GENOMIC DNA]</scope>
    <source>
        <strain evidence="2">NKM1</strain>
    </source>
</reference>
<dbReference type="InterPro" id="IPR002514">
    <property type="entry name" value="Transposase_8"/>
</dbReference>
<gene>
    <name evidence="1" type="ORF">SAMN06296052_1121</name>
</gene>
<dbReference type="Proteomes" id="UP000198432">
    <property type="component" value="Unassembled WGS sequence"/>
</dbReference>
<dbReference type="GO" id="GO:0004803">
    <property type="term" value="F:transposase activity"/>
    <property type="evidence" value="ECO:0007669"/>
    <property type="project" value="InterPro"/>
</dbReference>
<dbReference type="GO" id="GO:0003677">
    <property type="term" value="F:DNA binding"/>
    <property type="evidence" value="ECO:0007669"/>
    <property type="project" value="InterPro"/>
</dbReference>
<proteinExistence type="predicted"/>
<accession>A0A239GTZ0</accession>
<sequence length="103" mass="11996">MSQERRNFDKEFKLMTVGLSKSRESIQELAKELDPSELIYRWRSKYLEKPEGSFTGHGKPRHTPEEAEIARLKKQLRDVEMERDILKKAISIFSRGDGKSTGL</sequence>
<dbReference type="InterPro" id="IPR009057">
    <property type="entry name" value="Homeodomain-like_sf"/>
</dbReference>
<evidence type="ECO:0000313" key="2">
    <source>
        <dbReference type="Proteomes" id="UP000198432"/>
    </source>
</evidence>
<dbReference type="GO" id="GO:0006313">
    <property type="term" value="P:DNA transposition"/>
    <property type="evidence" value="ECO:0007669"/>
    <property type="project" value="InterPro"/>
</dbReference>